<protein>
    <recommendedName>
        <fullName evidence="4">Secreted protein</fullName>
    </recommendedName>
</protein>
<dbReference type="RefSeq" id="WP_203377254.1">
    <property type="nucleotide sequence ID" value="NZ_JAENHP010000004.1"/>
</dbReference>
<accession>A0ABS2ABV3</accession>
<feature type="signal peptide" evidence="1">
    <location>
        <begin position="1"/>
        <end position="17"/>
    </location>
</feature>
<keyword evidence="3" id="KW-1185">Reference proteome</keyword>
<keyword evidence="1" id="KW-0732">Signal</keyword>
<evidence type="ECO:0008006" key="4">
    <source>
        <dbReference type="Google" id="ProtNLM"/>
    </source>
</evidence>
<evidence type="ECO:0000256" key="1">
    <source>
        <dbReference type="SAM" id="SignalP"/>
    </source>
</evidence>
<sequence length="135" mass="14547">MVVTTGLALSAASPASAATTCDQKSSAYTWANFKGRVTLKICHNKHFVESVHASITNLTGWAVYGSLRAADNHNHAWDSNNTRVDPSGTKGVNWDVNANWPNGYRACAIFRRDGVTPPPQGHACMKVEGGKFKSD</sequence>
<reference evidence="2 3" key="1">
    <citation type="submission" date="2021-01" db="EMBL/GenBank/DDBJ databases">
        <title>Actinoplanes sp. nov. LDG1-06 isolated from lichen.</title>
        <authorList>
            <person name="Saeng-In P."/>
            <person name="Phongsopitanun W."/>
            <person name="Kanchanasin P."/>
            <person name="Yuki M."/>
            <person name="Kudo T."/>
            <person name="Ohkuma M."/>
            <person name="Tanasupawat S."/>
        </authorList>
    </citation>
    <scope>NUCLEOTIDE SEQUENCE [LARGE SCALE GENOMIC DNA]</scope>
    <source>
        <strain evidence="2 3">LDG1-06</strain>
    </source>
</reference>
<gene>
    <name evidence="2" type="ORF">JIG36_17185</name>
</gene>
<name>A0ABS2ABV3_9ACTN</name>
<feature type="chain" id="PRO_5047329009" description="Secreted protein" evidence="1">
    <location>
        <begin position="18"/>
        <end position="135"/>
    </location>
</feature>
<evidence type="ECO:0000313" key="2">
    <source>
        <dbReference type="EMBL" id="MBM2617290.1"/>
    </source>
</evidence>
<organism evidence="2 3">
    <name type="scientific">Paractinoplanes ovalisporus</name>
    <dbReference type="NCBI Taxonomy" id="2810368"/>
    <lineage>
        <taxon>Bacteria</taxon>
        <taxon>Bacillati</taxon>
        <taxon>Actinomycetota</taxon>
        <taxon>Actinomycetes</taxon>
        <taxon>Micromonosporales</taxon>
        <taxon>Micromonosporaceae</taxon>
        <taxon>Paractinoplanes</taxon>
    </lineage>
</organism>
<dbReference type="Proteomes" id="UP000632138">
    <property type="component" value="Unassembled WGS sequence"/>
</dbReference>
<dbReference type="EMBL" id="JAENHP010000004">
    <property type="protein sequence ID" value="MBM2617290.1"/>
    <property type="molecule type" value="Genomic_DNA"/>
</dbReference>
<comment type="caution">
    <text evidence="2">The sequence shown here is derived from an EMBL/GenBank/DDBJ whole genome shotgun (WGS) entry which is preliminary data.</text>
</comment>
<evidence type="ECO:0000313" key="3">
    <source>
        <dbReference type="Proteomes" id="UP000632138"/>
    </source>
</evidence>
<proteinExistence type="predicted"/>